<organism evidence="1 2">
    <name type="scientific">Pyricularia oryzae</name>
    <name type="common">Rice blast fungus</name>
    <name type="synonym">Magnaporthe oryzae</name>
    <dbReference type="NCBI Taxonomy" id="318829"/>
    <lineage>
        <taxon>Eukaryota</taxon>
        <taxon>Fungi</taxon>
        <taxon>Dikarya</taxon>
        <taxon>Ascomycota</taxon>
        <taxon>Pezizomycotina</taxon>
        <taxon>Sordariomycetes</taxon>
        <taxon>Sordariomycetidae</taxon>
        <taxon>Magnaporthales</taxon>
        <taxon>Pyriculariaceae</taxon>
        <taxon>Pyricularia</taxon>
    </lineage>
</organism>
<sequence>MRRRGTFCCMDMVGSVSSDELDNAGWTLVPRGCGGLQVETKDVGNGLYPEVGDRVAQGEEIEWEFGTRTCIEQHCKRRIL</sequence>
<reference evidence="1 2" key="1">
    <citation type="journal article" date="2019" name="Mol. Biol. Evol.">
        <title>Blast fungal genomes show frequent chromosomal changes, gene gains and losses, and effector gene turnover.</title>
        <authorList>
            <person name="Gomez Luciano L.B."/>
            <person name="Jason Tsai I."/>
            <person name="Chuma I."/>
            <person name="Tosa Y."/>
            <person name="Chen Y.H."/>
            <person name="Li J.Y."/>
            <person name="Li M.Y."/>
            <person name="Jade Lu M.Y."/>
            <person name="Nakayashiki H."/>
            <person name="Li W.H."/>
        </authorList>
    </citation>
    <scope>NUCLEOTIDE SEQUENCE [LARGE SCALE GENOMIC DNA]</scope>
    <source>
        <strain evidence="1">MZ5-1-6</strain>
    </source>
</reference>
<gene>
    <name evidence="1" type="ORF">PoMZ_11198</name>
</gene>
<evidence type="ECO:0000313" key="1">
    <source>
        <dbReference type="EMBL" id="QBZ62319.1"/>
    </source>
</evidence>
<protein>
    <submittedName>
        <fullName evidence="1">Uncharacterized protein</fullName>
    </submittedName>
</protein>
<dbReference type="Proteomes" id="UP000294847">
    <property type="component" value="Chromosome 5"/>
</dbReference>
<evidence type="ECO:0000313" key="2">
    <source>
        <dbReference type="Proteomes" id="UP000294847"/>
    </source>
</evidence>
<accession>A0A4P7NJS6</accession>
<dbReference type="VEuPathDB" id="FungiDB:M_BR32_EuGene_00027291"/>
<name>A0A4P7NJS6_PYROR</name>
<dbReference type="AlphaFoldDB" id="A0A4P7NJS6"/>
<dbReference type="EMBL" id="CP034208">
    <property type="protein sequence ID" value="QBZ62319.1"/>
    <property type="molecule type" value="Genomic_DNA"/>
</dbReference>
<proteinExistence type="predicted"/>